<name>A0A0L8I339_OCTBM</name>
<dbReference type="AlphaFoldDB" id="A0A0L8I339"/>
<protein>
    <submittedName>
        <fullName evidence="1">Uncharacterized protein</fullName>
    </submittedName>
</protein>
<accession>A0A0L8I339</accession>
<evidence type="ECO:0000313" key="1">
    <source>
        <dbReference type="EMBL" id="KOF95913.1"/>
    </source>
</evidence>
<sequence length="51" mass="5852">MGSSPKRTSYFSNGFHLSWENYGPPGDESYLKTGCPRMVSMVRFIQNHQKP</sequence>
<gene>
    <name evidence="1" type="ORF">OCBIM_22036820mg</name>
</gene>
<organism evidence="1">
    <name type="scientific">Octopus bimaculoides</name>
    <name type="common">California two-spotted octopus</name>
    <dbReference type="NCBI Taxonomy" id="37653"/>
    <lineage>
        <taxon>Eukaryota</taxon>
        <taxon>Metazoa</taxon>
        <taxon>Spiralia</taxon>
        <taxon>Lophotrochozoa</taxon>
        <taxon>Mollusca</taxon>
        <taxon>Cephalopoda</taxon>
        <taxon>Coleoidea</taxon>
        <taxon>Octopodiformes</taxon>
        <taxon>Octopoda</taxon>
        <taxon>Incirrata</taxon>
        <taxon>Octopodidae</taxon>
        <taxon>Octopus</taxon>
    </lineage>
</organism>
<reference evidence="1" key="1">
    <citation type="submission" date="2015-07" db="EMBL/GenBank/DDBJ databases">
        <title>MeaNS - Measles Nucleotide Surveillance Program.</title>
        <authorList>
            <person name="Tran T."/>
            <person name="Druce J."/>
        </authorList>
    </citation>
    <scope>NUCLEOTIDE SEQUENCE</scope>
    <source>
        <strain evidence="1">UCB-OBI-ISO-001</strain>
        <tissue evidence="1">Gonad</tissue>
    </source>
</reference>
<proteinExistence type="predicted"/>
<dbReference type="EMBL" id="KQ416659">
    <property type="protein sequence ID" value="KOF95913.1"/>
    <property type="molecule type" value="Genomic_DNA"/>
</dbReference>